<keyword evidence="10" id="KW-0862">Zinc</keyword>
<dbReference type="PROSITE" id="PS50089">
    <property type="entry name" value="ZF_RING_2"/>
    <property type="match status" value="1"/>
</dbReference>
<evidence type="ECO:0000256" key="7">
    <source>
        <dbReference type="ARBA" id="ARBA00022679"/>
    </source>
</evidence>
<keyword evidence="6" id="KW-0597">Phosphoprotein</keyword>
<feature type="compositionally biased region" description="Basic and acidic residues" evidence="13">
    <location>
        <begin position="385"/>
        <end position="395"/>
    </location>
</feature>
<feature type="region of interest" description="Disordered" evidence="13">
    <location>
        <begin position="8"/>
        <end position="88"/>
    </location>
</feature>
<feature type="compositionally biased region" description="Low complexity" evidence="13">
    <location>
        <begin position="573"/>
        <end position="583"/>
    </location>
</feature>
<dbReference type="InterPro" id="IPR057634">
    <property type="entry name" value="PAH_ZNF598/HEL2"/>
</dbReference>
<dbReference type="CDD" id="cd16615">
    <property type="entry name" value="RING-HC_ZNF598"/>
    <property type="match status" value="1"/>
</dbReference>
<dbReference type="Pfam" id="PF23202">
    <property type="entry name" value="PAH_ZNF598"/>
    <property type="match status" value="1"/>
</dbReference>
<keyword evidence="5" id="KW-0963">Cytoplasm</keyword>
<accession>F8Q8E8</accession>
<feature type="compositionally biased region" description="Polar residues" evidence="13">
    <location>
        <begin position="631"/>
        <end position="644"/>
    </location>
</feature>
<evidence type="ECO:0000256" key="9">
    <source>
        <dbReference type="ARBA" id="ARBA00022771"/>
    </source>
</evidence>
<dbReference type="GO" id="GO:0043022">
    <property type="term" value="F:ribosome binding"/>
    <property type="evidence" value="ECO:0007669"/>
    <property type="project" value="TreeGrafter"/>
</dbReference>
<dbReference type="GO" id="GO:0005737">
    <property type="term" value="C:cytoplasm"/>
    <property type="evidence" value="ECO:0007669"/>
    <property type="project" value="UniProtKB-SubCell"/>
</dbReference>
<evidence type="ECO:0000256" key="11">
    <source>
        <dbReference type="ARBA" id="ARBA00035113"/>
    </source>
</evidence>
<dbReference type="EMBL" id="GL945485">
    <property type="protein sequence ID" value="EGN95836.1"/>
    <property type="molecule type" value="Genomic_DNA"/>
</dbReference>
<dbReference type="Proteomes" id="UP000008063">
    <property type="component" value="Unassembled WGS sequence"/>
</dbReference>
<comment type="catalytic activity">
    <reaction evidence="1">
        <text>S-ubiquitinyl-[E2 ubiquitin-conjugating enzyme]-L-cysteine + [acceptor protein]-L-lysine = [E2 ubiquitin-conjugating enzyme]-L-cysteine + N(6)-ubiquitinyl-[acceptor protein]-L-lysine.</text>
        <dbReference type="EC" id="2.3.2.27"/>
    </reaction>
</comment>
<dbReference type="FunCoup" id="F8Q8E8">
    <property type="interactions" value="69"/>
</dbReference>
<evidence type="ECO:0000256" key="13">
    <source>
        <dbReference type="SAM" id="MobiDB-lite"/>
    </source>
</evidence>
<dbReference type="GO" id="GO:0072344">
    <property type="term" value="P:rescue of stalled ribosome"/>
    <property type="evidence" value="ECO:0007669"/>
    <property type="project" value="InterPro"/>
</dbReference>
<comment type="subcellular location">
    <subcellularLocation>
        <location evidence="2">Cytoplasm</location>
    </subcellularLocation>
</comment>
<dbReference type="Pfam" id="PF25447">
    <property type="entry name" value="RING_ZNF598"/>
    <property type="match status" value="1"/>
</dbReference>
<name>F8Q8E8_SERL3</name>
<feature type="region of interest" description="Disordered" evidence="13">
    <location>
        <begin position="570"/>
        <end position="698"/>
    </location>
</feature>
<evidence type="ECO:0000256" key="5">
    <source>
        <dbReference type="ARBA" id="ARBA00022490"/>
    </source>
</evidence>
<evidence type="ECO:0000256" key="6">
    <source>
        <dbReference type="ARBA" id="ARBA00022553"/>
    </source>
</evidence>
<evidence type="ECO:0000256" key="10">
    <source>
        <dbReference type="ARBA" id="ARBA00022833"/>
    </source>
</evidence>
<dbReference type="InParanoid" id="F8Q8E8"/>
<evidence type="ECO:0000313" key="15">
    <source>
        <dbReference type="EMBL" id="EGN95836.1"/>
    </source>
</evidence>
<dbReference type="GO" id="GO:0008270">
    <property type="term" value="F:zinc ion binding"/>
    <property type="evidence" value="ECO:0007669"/>
    <property type="project" value="UniProtKB-KW"/>
</dbReference>
<evidence type="ECO:0000256" key="3">
    <source>
        <dbReference type="ARBA" id="ARBA00004906"/>
    </source>
</evidence>
<dbReference type="STRING" id="936435.F8Q8E8"/>
<dbReference type="AlphaFoldDB" id="F8Q8E8"/>
<feature type="compositionally biased region" description="Polar residues" evidence="13">
    <location>
        <begin position="14"/>
        <end position="29"/>
    </location>
</feature>
<dbReference type="InterPro" id="IPR044288">
    <property type="entry name" value="ZNF598/HEL2"/>
</dbReference>
<dbReference type="GO" id="GO:0016567">
    <property type="term" value="P:protein ubiquitination"/>
    <property type="evidence" value="ECO:0007669"/>
    <property type="project" value="TreeGrafter"/>
</dbReference>
<dbReference type="HOGENOM" id="CLU_008515_0_0_1"/>
<feature type="domain" description="RING-type" evidence="14">
    <location>
        <begin position="101"/>
        <end position="141"/>
    </location>
</feature>
<keyword evidence="9 12" id="KW-0863">Zinc-finger</keyword>
<dbReference type="SUPFAM" id="SSF57850">
    <property type="entry name" value="RING/U-box"/>
    <property type="match status" value="1"/>
</dbReference>
<evidence type="ECO:0000313" key="16">
    <source>
        <dbReference type="Proteomes" id="UP000008063"/>
    </source>
</evidence>
<gene>
    <name evidence="15" type="ORF">SERLA73DRAFT_162550</name>
</gene>
<feature type="compositionally biased region" description="Basic and acidic residues" evidence="13">
    <location>
        <begin position="71"/>
        <end position="82"/>
    </location>
</feature>
<feature type="compositionally biased region" description="Polar residues" evidence="13">
    <location>
        <begin position="679"/>
        <end position="698"/>
    </location>
</feature>
<feature type="region of interest" description="Disordered" evidence="13">
    <location>
        <begin position="372"/>
        <end position="448"/>
    </location>
</feature>
<dbReference type="InterPro" id="IPR013087">
    <property type="entry name" value="Znf_C2H2_type"/>
</dbReference>
<dbReference type="PROSITE" id="PS00028">
    <property type="entry name" value="ZINC_FINGER_C2H2_1"/>
    <property type="match status" value="1"/>
</dbReference>
<dbReference type="InterPro" id="IPR001841">
    <property type="entry name" value="Znf_RING"/>
</dbReference>
<dbReference type="PANTHER" id="PTHR22938">
    <property type="entry name" value="ZINC FINGER PROTEIN 598"/>
    <property type="match status" value="1"/>
</dbReference>
<feature type="compositionally biased region" description="Polar residues" evidence="13">
    <location>
        <begin position="750"/>
        <end position="759"/>
    </location>
</feature>
<organism evidence="16">
    <name type="scientific">Serpula lacrymans var. lacrymans (strain S7.3)</name>
    <name type="common">Dry rot fungus</name>
    <dbReference type="NCBI Taxonomy" id="936435"/>
    <lineage>
        <taxon>Eukaryota</taxon>
        <taxon>Fungi</taxon>
        <taxon>Dikarya</taxon>
        <taxon>Basidiomycota</taxon>
        <taxon>Agaricomycotina</taxon>
        <taxon>Agaricomycetes</taxon>
        <taxon>Agaricomycetidae</taxon>
        <taxon>Boletales</taxon>
        <taxon>Coniophorineae</taxon>
        <taxon>Serpulaceae</taxon>
        <taxon>Serpula</taxon>
    </lineage>
</organism>
<comment type="similarity">
    <text evidence="11">Belongs to the ZNF598/HEL2 family.</text>
</comment>
<sequence>MISVLLKKTMNRMRPTSQRNMAAISQPQPRSAGQRGKRGSRGRGGYRGSPRNAAPQGNRAVDSRNLAPKMPESDKDTPEQKSKAASNVSTALAPVDDVAVCWICAEPVKYYSVSACNHRTCHVCALRLRALYKKLDCTFCKEPQPNAIFTVSPDALFSSYTPESIPHKDSKLSIFFETEDMMAETLILLRFNCPDPDCDYTGTGWGDLKLHVRALHGKVICDLCIRFKKVFAHEHALYLPNVLPLHLPSMPHRSHKQMPKEQIDGGTHPLCEFCRECFFSEDELYAHMRERHEECFVCKRNEVRDQYFQNYDSLERHFTNAHFACNQPQCLAQKFVVFGSAMDLKAHMVEVHGADMTARDKKDAMRIQAEFEFEDVGGSGRRGRRDRDREREREPPQGSGLAVAQPRANGRRREAFGGHLTVEGTADGCPNTSSGPSHRATPSPPDDEVDPMVAQRHAAFMARLRSLAPNPITATPAVKAAVRGYRLSESSARDLISTIWNVLDNNLDDTASIVNGIVDLLDEEEKKTALLSSWNGFKIEQRRQFPDLVPTAVGSQYAGITGGRVLNAKHATTSRSSNQSSRQVWDRVAQAAGSSTSSHGLAPSPAPAPRPPDRFPALQMNPSVGVGFRQGQRNTPWSASNSSGVRAPSSVPAPAVTVHKAAAARAPPSLSKNAFPELPTSTSTRVKPSVSGNQSLRNILGDTTTITSAWKPGNNGVSAVQEESIATGDGAVGDISSGKGRKGKGKQKQTLFTLGTFPT</sequence>
<feature type="region of interest" description="Disordered" evidence="13">
    <location>
        <begin position="723"/>
        <end position="759"/>
    </location>
</feature>
<dbReference type="OMA" id="VFTHEHT"/>
<dbReference type="OrthoDB" id="3838338at2759"/>
<dbReference type="GO" id="GO:0061630">
    <property type="term" value="F:ubiquitin protein ligase activity"/>
    <property type="evidence" value="ECO:0007669"/>
    <property type="project" value="UniProtKB-EC"/>
</dbReference>
<feature type="compositionally biased region" description="Low complexity" evidence="13">
    <location>
        <begin position="652"/>
        <end position="668"/>
    </location>
</feature>
<reference evidence="16" key="1">
    <citation type="journal article" date="2011" name="Science">
        <title>The plant cell wall-decomposing machinery underlies the functional diversity of forest fungi.</title>
        <authorList>
            <person name="Eastwood D.C."/>
            <person name="Floudas D."/>
            <person name="Binder M."/>
            <person name="Majcherczyk A."/>
            <person name="Schneider P."/>
            <person name="Aerts A."/>
            <person name="Asiegbu F.O."/>
            <person name="Baker S.E."/>
            <person name="Barry K."/>
            <person name="Bendiksby M."/>
            <person name="Blumentritt M."/>
            <person name="Coutinho P.M."/>
            <person name="Cullen D."/>
            <person name="de Vries R.P."/>
            <person name="Gathman A."/>
            <person name="Goodell B."/>
            <person name="Henrissat B."/>
            <person name="Ihrmark K."/>
            <person name="Kauserud H."/>
            <person name="Kohler A."/>
            <person name="LaButti K."/>
            <person name="Lapidus A."/>
            <person name="Lavin J.L."/>
            <person name="Lee Y.-H."/>
            <person name="Lindquist E."/>
            <person name="Lilly W."/>
            <person name="Lucas S."/>
            <person name="Morin E."/>
            <person name="Murat C."/>
            <person name="Oguiza J.A."/>
            <person name="Park J."/>
            <person name="Pisabarro A.G."/>
            <person name="Riley R."/>
            <person name="Rosling A."/>
            <person name="Salamov A."/>
            <person name="Schmidt O."/>
            <person name="Schmutz J."/>
            <person name="Skrede I."/>
            <person name="Stenlid J."/>
            <person name="Wiebenga A."/>
            <person name="Xie X."/>
            <person name="Kuees U."/>
            <person name="Hibbett D.S."/>
            <person name="Hoffmeister D."/>
            <person name="Hoegberg N."/>
            <person name="Martin F."/>
            <person name="Grigoriev I.V."/>
            <person name="Watkinson S.C."/>
        </authorList>
    </citation>
    <scope>NUCLEOTIDE SEQUENCE [LARGE SCALE GENOMIC DNA]</scope>
    <source>
        <strain evidence="16">strain S7.3</strain>
    </source>
</reference>
<evidence type="ECO:0000259" key="14">
    <source>
        <dbReference type="PROSITE" id="PS50089"/>
    </source>
</evidence>
<comment type="pathway">
    <text evidence="3">Protein modification; protein ubiquitination.</text>
</comment>
<keyword evidence="8" id="KW-0479">Metal-binding</keyword>
<keyword evidence="7" id="KW-0808">Transferase</keyword>
<dbReference type="InterPro" id="IPR041888">
    <property type="entry name" value="RING-HC_ZNF598/HEL2"/>
</dbReference>
<dbReference type="EC" id="2.3.2.27" evidence="4"/>
<evidence type="ECO:0000256" key="4">
    <source>
        <dbReference type="ARBA" id="ARBA00012483"/>
    </source>
</evidence>
<protein>
    <recommendedName>
        <fullName evidence="4">RING-type E3 ubiquitin transferase</fullName>
        <ecNumber evidence="4">2.3.2.27</ecNumber>
    </recommendedName>
</protein>
<dbReference type="Pfam" id="PF23230">
    <property type="entry name" value="zf-C2H2_13"/>
    <property type="match status" value="1"/>
</dbReference>
<evidence type="ECO:0000256" key="12">
    <source>
        <dbReference type="PROSITE-ProRule" id="PRU00175"/>
    </source>
</evidence>
<evidence type="ECO:0000256" key="8">
    <source>
        <dbReference type="ARBA" id="ARBA00022723"/>
    </source>
</evidence>
<evidence type="ECO:0000256" key="2">
    <source>
        <dbReference type="ARBA" id="ARBA00004496"/>
    </source>
</evidence>
<dbReference type="SMART" id="SM00355">
    <property type="entry name" value="ZnF_C2H2"/>
    <property type="match status" value="4"/>
</dbReference>
<keyword evidence="16" id="KW-1185">Reference proteome</keyword>
<dbReference type="InterPro" id="IPR056437">
    <property type="entry name" value="Znf-C2H2_ZNF598/HEL2"/>
</dbReference>
<dbReference type="PANTHER" id="PTHR22938:SF0">
    <property type="entry name" value="E3 UBIQUITIN-PROTEIN LIGASE ZNF598"/>
    <property type="match status" value="1"/>
</dbReference>
<evidence type="ECO:0000256" key="1">
    <source>
        <dbReference type="ARBA" id="ARBA00000900"/>
    </source>
</evidence>
<proteinExistence type="inferred from homology"/>